<evidence type="ECO:0000313" key="8">
    <source>
        <dbReference type="Proteomes" id="UP001049176"/>
    </source>
</evidence>
<feature type="region of interest" description="Disordered" evidence="5">
    <location>
        <begin position="284"/>
        <end position="307"/>
    </location>
</feature>
<sequence length="307" mass="35092">MDPNTDLDNFGTMVFFGRVDRVKDDIRRRLQNYGGNHLSFDCSVAHLLSSPESQPQHTRLEKVAEEIFKLRYGAARTPIMNCIGQARILLPQLRDAHLEIARYILDTFAPVVNKRVNIVDAPDLAGTTALAHAISTKPAFDPEFAQVLWEAGGNINRRNRYGATAAHEFCMVWKPDDRAILNRAKDTLKWFLEHGGNTELADGDGMKPSNMIMRIRGGLEMILKDHEAKRRQRGREPKRACVTCGERDRKLKECSRCESTRYCAPPRRCQRADWSVHRLTCKRPTAQHARPDRQQVTGKRLESRTDF</sequence>
<keyword evidence="3" id="KW-0862">Zinc</keyword>
<dbReference type="GeneID" id="66072253"/>
<name>A0A9P7RM11_9AGAR</name>
<dbReference type="PROSITE" id="PS50865">
    <property type="entry name" value="ZF_MYND_2"/>
    <property type="match status" value="1"/>
</dbReference>
<gene>
    <name evidence="7" type="ORF">E1B28_003177</name>
</gene>
<dbReference type="OrthoDB" id="432970at2759"/>
<dbReference type="InterPro" id="IPR036770">
    <property type="entry name" value="Ankyrin_rpt-contain_sf"/>
</dbReference>
<keyword evidence="1" id="KW-0479">Metal-binding</keyword>
<dbReference type="SUPFAM" id="SSF48403">
    <property type="entry name" value="Ankyrin repeat"/>
    <property type="match status" value="1"/>
</dbReference>
<dbReference type="RefSeq" id="XP_043002101.1">
    <property type="nucleotide sequence ID" value="XM_043160145.1"/>
</dbReference>
<dbReference type="Gene3D" id="1.25.40.20">
    <property type="entry name" value="Ankyrin repeat-containing domain"/>
    <property type="match status" value="1"/>
</dbReference>
<dbReference type="InterPro" id="IPR002893">
    <property type="entry name" value="Znf_MYND"/>
</dbReference>
<keyword evidence="8" id="KW-1185">Reference proteome</keyword>
<evidence type="ECO:0000256" key="3">
    <source>
        <dbReference type="ARBA" id="ARBA00022833"/>
    </source>
</evidence>
<dbReference type="GO" id="GO:0008270">
    <property type="term" value="F:zinc ion binding"/>
    <property type="evidence" value="ECO:0007669"/>
    <property type="project" value="UniProtKB-KW"/>
</dbReference>
<evidence type="ECO:0000313" key="7">
    <source>
        <dbReference type="EMBL" id="KAG7085630.1"/>
    </source>
</evidence>
<evidence type="ECO:0000256" key="1">
    <source>
        <dbReference type="ARBA" id="ARBA00022723"/>
    </source>
</evidence>
<comment type="caution">
    <text evidence="7">The sequence shown here is derived from an EMBL/GenBank/DDBJ whole genome shotgun (WGS) entry which is preliminary data.</text>
</comment>
<evidence type="ECO:0000256" key="2">
    <source>
        <dbReference type="ARBA" id="ARBA00022771"/>
    </source>
</evidence>
<dbReference type="KEGG" id="more:E1B28_003177"/>
<protein>
    <recommendedName>
        <fullName evidence="6">MYND-type domain-containing protein</fullName>
    </recommendedName>
</protein>
<accession>A0A9P7RM11</accession>
<organism evidence="7 8">
    <name type="scientific">Marasmius oreades</name>
    <name type="common">fairy-ring Marasmius</name>
    <dbReference type="NCBI Taxonomy" id="181124"/>
    <lineage>
        <taxon>Eukaryota</taxon>
        <taxon>Fungi</taxon>
        <taxon>Dikarya</taxon>
        <taxon>Basidiomycota</taxon>
        <taxon>Agaricomycotina</taxon>
        <taxon>Agaricomycetes</taxon>
        <taxon>Agaricomycetidae</taxon>
        <taxon>Agaricales</taxon>
        <taxon>Marasmiineae</taxon>
        <taxon>Marasmiaceae</taxon>
        <taxon>Marasmius</taxon>
    </lineage>
</organism>
<proteinExistence type="predicted"/>
<evidence type="ECO:0000256" key="4">
    <source>
        <dbReference type="PROSITE-ProRule" id="PRU00134"/>
    </source>
</evidence>
<dbReference type="AlphaFoldDB" id="A0A9P7RM11"/>
<keyword evidence="2 4" id="KW-0863">Zinc-finger</keyword>
<feature type="compositionally biased region" description="Basic and acidic residues" evidence="5">
    <location>
        <begin position="289"/>
        <end position="307"/>
    </location>
</feature>
<feature type="domain" description="MYND-type" evidence="6">
    <location>
        <begin position="241"/>
        <end position="281"/>
    </location>
</feature>
<dbReference type="Proteomes" id="UP001049176">
    <property type="component" value="Chromosome 11"/>
</dbReference>
<dbReference type="Gene3D" id="6.10.140.2220">
    <property type="match status" value="1"/>
</dbReference>
<evidence type="ECO:0000256" key="5">
    <source>
        <dbReference type="SAM" id="MobiDB-lite"/>
    </source>
</evidence>
<evidence type="ECO:0000259" key="6">
    <source>
        <dbReference type="PROSITE" id="PS50865"/>
    </source>
</evidence>
<dbReference type="EMBL" id="CM032191">
    <property type="protein sequence ID" value="KAG7085630.1"/>
    <property type="molecule type" value="Genomic_DNA"/>
</dbReference>
<reference evidence="7" key="1">
    <citation type="journal article" date="2021" name="Genome Biol. Evol.">
        <title>The assembled and annotated genome of the fairy-ring fungus Marasmius oreades.</title>
        <authorList>
            <person name="Hiltunen M."/>
            <person name="Ament-Velasquez S.L."/>
            <person name="Johannesson H."/>
        </authorList>
    </citation>
    <scope>NUCLEOTIDE SEQUENCE</scope>
    <source>
        <strain evidence="7">03SP1</strain>
    </source>
</reference>
<dbReference type="SUPFAM" id="SSF144232">
    <property type="entry name" value="HIT/MYND zinc finger-like"/>
    <property type="match status" value="1"/>
</dbReference>
<dbReference type="Pfam" id="PF01753">
    <property type="entry name" value="zf-MYND"/>
    <property type="match status" value="1"/>
</dbReference>